<evidence type="ECO:0000313" key="3">
    <source>
        <dbReference type="EMBL" id="VYT30791.1"/>
    </source>
</evidence>
<dbReference type="InterPro" id="IPR049349">
    <property type="entry name" value="DUF2264_N"/>
</dbReference>
<evidence type="ECO:0000256" key="1">
    <source>
        <dbReference type="SAM" id="SignalP"/>
    </source>
</evidence>
<protein>
    <recommendedName>
        <fullName evidence="2">DUF2264 domain-containing protein</fullName>
    </recommendedName>
</protein>
<dbReference type="PANTHER" id="PTHR35339:SF4">
    <property type="entry name" value="LINALOOL DEHYDRATASE_ISOMERASE DOMAIN-CONTAINING PROTEIN"/>
    <property type="match status" value="1"/>
</dbReference>
<feature type="domain" description="DUF2264" evidence="2">
    <location>
        <begin position="52"/>
        <end position="403"/>
    </location>
</feature>
<sequence>MKIAFSKMTKGLLLFVFLVSLSANASLSQAKNDSVFHLVKPDYQLSPLTGMTRQHWMDAATYLLDGAFSYIHTLDDPMRFPKQPGKSYPTDGKFNKTENLEGLCRTMFVAIPLLKENPDLVLNGIKVGDYYRQQLRNMSDPSKSGYIQHLKGGPSQTLVEFGALALSLTVMPEIIWEPLTQKEKDDLAALMLSYGNGPTIGSNWRFFNIFVMSFFKDQGYEVKDGYIDELLQKSLAQYRGYGWYNDSPAYDYYSMWAFQMYGMIWAHYYGEKFNPEAGRQFVSNFRDLVPNYPYMFAEDGKMNMYGRSITYRIAAAVPFPLMGWLNDPSIDYGWMRRIASSTLLQFLENPALMEDRVPTLGFYGAFEPAVQIYSCRGSVYWMGKAFLGLLLPADNPFWTAVENNGAWEKEFQPDKVYNKFMEGSNTLVTNYPNSGTSEIRAWCHEAVAKDWQKFRSTENYNKLSYNTAFPWMADSPDGKVSMNYAILNAKQKWEVLRLYTFKKFEDGIYYRDAELETNPEIKFRLAEIPLPNGILRVDKVSFPITTELRYGHYSLPELDSPIVTKKQKAGGYTAYCMDNGAYQTALINLQGWSEVECVQTEGLHPVSNRCSVINATATHSGDKVFITLQLWKKSGKTFTKKELTPVKTFKQTGDTITIYFSDGTVKTVLQHQIKK</sequence>
<dbReference type="Pfam" id="PF10022">
    <property type="entry name" value="DUF2264"/>
    <property type="match status" value="1"/>
</dbReference>
<dbReference type="PANTHER" id="PTHR35339">
    <property type="entry name" value="LINALOOL DEHYDRATASE_ISOMERASE DOMAIN-CONTAINING PROTEIN"/>
    <property type="match status" value="1"/>
</dbReference>
<proteinExistence type="predicted"/>
<reference evidence="3" key="1">
    <citation type="submission" date="2019-11" db="EMBL/GenBank/DDBJ databases">
        <authorList>
            <person name="Feng L."/>
        </authorList>
    </citation>
    <scope>NUCLEOTIDE SEQUENCE</scope>
    <source>
        <strain evidence="3">BintestinalisLFYP9</strain>
    </source>
</reference>
<dbReference type="EMBL" id="CACRSU010000029">
    <property type="protein sequence ID" value="VYT30791.1"/>
    <property type="molecule type" value="Genomic_DNA"/>
</dbReference>
<gene>
    <name evidence="3" type="ORF">BILFYP9_02690</name>
</gene>
<dbReference type="InterPro" id="IPR016624">
    <property type="entry name" value="UCP014753"/>
</dbReference>
<dbReference type="PIRSF" id="PIRSF014753">
    <property type="entry name" value="UCP014753"/>
    <property type="match status" value="1"/>
</dbReference>
<name>A0A6N2VQ99_9BACE</name>
<evidence type="ECO:0000259" key="2">
    <source>
        <dbReference type="Pfam" id="PF10022"/>
    </source>
</evidence>
<organism evidence="3">
    <name type="scientific">Bacteroides intestinalis</name>
    <dbReference type="NCBI Taxonomy" id="329854"/>
    <lineage>
        <taxon>Bacteria</taxon>
        <taxon>Pseudomonadati</taxon>
        <taxon>Bacteroidota</taxon>
        <taxon>Bacteroidia</taxon>
        <taxon>Bacteroidales</taxon>
        <taxon>Bacteroidaceae</taxon>
        <taxon>Bacteroides</taxon>
    </lineage>
</organism>
<accession>A0A6N2VQ99</accession>
<keyword evidence="1" id="KW-0732">Signal</keyword>
<feature type="chain" id="PRO_5026922875" description="DUF2264 domain-containing protein" evidence="1">
    <location>
        <begin position="26"/>
        <end position="675"/>
    </location>
</feature>
<dbReference type="AlphaFoldDB" id="A0A6N2VQ99"/>
<feature type="signal peptide" evidence="1">
    <location>
        <begin position="1"/>
        <end position="25"/>
    </location>
</feature>